<dbReference type="GO" id="GO:0071555">
    <property type="term" value="P:cell wall organization"/>
    <property type="evidence" value="ECO:0007669"/>
    <property type="project" value="UniProtKB-KW"/>
</dbReference>
<feature type="domain" description="RlpA-like protein double-psi beta-barrel" evidence="7">
    <location>
        <begin position="90"/>
        <end position="179"/>
    </location>
</feature>
<dbReference type="GO" id="GO:0008932">
    <property type="term" value="F:lytic endotransglycosylase activity"/>
    <property type="evidence" value="ECO:0007669"/>
    <property type="project" value="UniProtKB-UniRule"/>
</dbReference>
<comment type="function">
    <text evidence="3">Lytic transglycosylase with a strong preference for naked glycan strands that lack stem peptides.</text>
</comment>
<dbReference type="InterPro" id="IPR034718">
    <property type="entry name" value="RlpA"/>
</dbReference>
<dbReference type="NCBIfam" id="TIGR00413">
    <property type="entry name" value="rlpA"/>
    <property type="match status" value="1"/>
</dbReference>
<evidence type="ECO:0000256" key="5">
    <source>
        <dbReference type="SAM" id="MobiDB-lite"/>
    </source>
</evidence>
<accession>A0A7W6MUC8</accession>
<dbReference type="EC" id="4.2.2.-" evidence="3"/>
<evidence type="ECO:0000256" key="2">
    <source>
        <dbReference type="ARBA" id="ARBA00023316"/>
    </source>
</evidence>
<sequence>MSGCLRVAWVVLAGVAVTSCGANHDVSKVSTNTKKRSKEYFAESAYGVKASPRVVENGPVPKGGGRRLVGDPYVVAGKVYKPRENPNYEATGLASWYGSAFHGRYTANGEVYDQFGISAAHPTMPLPSYARVTNLDTGSSVIVRVNDRGPFHENRLIDLSDKAAELLDVKGHGTAHVKVKYVGPADMTGHDMPYLMASYVRKGQRMPGIDPLGGGQIASGVMVASNAPQQNFFGRFAGPSSASAPAVKTAKPVAAPMAPSSASAYNAPARTPVYAAPVRSNAVASAPLPVQRQPVAASRPAPAQSWQAPAVAYAQPAAQPRPAAASSVNRREIAPVAAAPQPVRATARAKPVAEPSNGGLPPGWHVGPAPVAGGATAYSSPNEG</sequence>
<keyword evidence="3" id="KW-1003">Cell membrane</keyword>
<keyword evidence="3 8" id="KW-0449">Lipoprotein</keyword>
<dbReference type="SUPFAM" id="SSF50685">
    <property type="entry name" value="Barwin-like endoglucanases"/>
    <property type="match status" value="1"/>
</dbReference>
<keyword evidence="1 3" id="KW-0456">Lyase</keyword>
<dbReference type="PROSITE" id="PS51257">
    <property type="entry name" value="PROKAR_LIPOPROTEIN"/>
    <property type="match status" value="1"/>
</dbReference>
<comment type="subcellular location">
    <subcellularLocation>
        <location evidence="3">Cell membrane</location>
        <topology evidence="3">Lipid-anchor</topology>
    </subcellularLocation>
</comment>
<proteinExistence type="inferred from homology"/>
<dbReference type="AlphaFoldDB" id="A0A7W6MUC8"/>
<comment type="caution">
    <text evidence="8">The sequence shown here is derived from an EMBL/GenBank/DDBJ whole genome shotgun (WGS) entry which is preliminary data.</text>
</comment>
<evidence type="ECO:0000313" key="8">
    <source>
        <dbReference type="EMBL" id="MBB4007968.1"/>
    </source>
</evidence>
<feature type="compositionally biased region" description="Low complexity" evidence="5">
    <location>
        <begin position="362"/>
        <end position="377"/>
    </location>
</feature>
<organism evidence="8 9">
    <name type="scientific">Allorhizobium taibaishanense</name>
    <dbReference type="NCBI Taxonomy" id="887144"/>
    <lineage>
        <taxon>Bacteria</taxon>
        <taxon>Pseudomonadati</taxon>
        <taxon>Pseudomonadota</taxon>
        <taxon>Alphaproteobacteria</taxon>
        <taxon>Hyphomicrobiales</taxon>
        <taxon>Rhizobiaceae</taxon>
        <taxon>Rhizobium/Agrobacterium group</taxon>
        <taxon>Allorhizobium</taxon>
    </lineage>
</organism>
<feature type="region of interest" description="Disordered" evidence="5">
    <location>
        <begin position="335"/>
        <end position="384"/>
    </location>
</feature>
<keyword evidence="3" id="KW-0564">Palmitate</keyword>
<reference evidence="8 9" key="1">
    <citation type="submission" date="2020-08" db="EMBL/GenBank/DDBJ databases">
        <title>Genomic Encyclopedia of Type Strains, Phase IV (KMG-IV): sequencing the most valuable type-strain genomes for metagenomic binning, comparative biology and taxonomic classification.</title>
        <authorList>
            <person name="Goeker M."/>
        </authorList>
    </citation>
    <scope>NUCLEOTIDE SEQUENCE [LARGE SCALE GENOMIC DNA]</scope>
    <source>
        <strain evidence="8 9">DSM 100021</strain>
    </source>
</reference>
<dbReference type="RefSeq" id="WP_234801678.1">
    <property type="nucleotide sequence ID" value="NZ_JACIED010000002.1"/>
</dbReference>
<protein>
    <recommendedName>
        <fullName evidence="3">Endolytic peptidoglycan transglycosylase RlpA</fullName>
        <ecNumber evidence="3">4.2.2.-</ecNumber>
    </recommendedName>
</protein>
<dbReference type="Proteomes" id="UP000544107">
    <property type="component" value="Unassembled WGS sequence"/>
</dbReference>
<gene>
    <name evidence="3" type="primary">rlpA</name>
    <name evidence="8" type="ORF">GGQ71_002231</name>
</gene>
<dbReference type="InterPro" id="IPR009009">
    <property type="entry name" value="RlpA-like_DPBB"/>
</dbReference>
<evidence type="ECO:0000256" key="6">
    <source>
        <dbReference type="SAM" id="SignalP"/>
    </source>
</evidence>
<dbReference type="Gene3D" id="2.40.40.10">
    <property type="entry name" value="RlpA-like domain"/>
    <property type="match status" value="1"/>
</dbReference>
<evidence type="ECO:0000256" key="3">
    <source>
        <dbReference type="HAMAP-Rule" id="MF_02071"/>
    </source>
</evidence>
<evidence type="ECO:0000313" key="9">
    <source>
        <dbReference type="Proteomes" id="UP000544107"/>
    </source>
</evidence>
<keyword evidence="6" id="KW-0732">Signal</keyword>
<dbReference type="EMBL" id="JACIED010000002">
    <property type="protein sequence ID" value="MBB4007968.1"/>
    <property type="molecule type" value="Genomic_DNA"/>
</dbReference>
<dbReference type="PANTHER" id="PTHR34183:SF1">
    <property type="entry name" value="ENDOLYTIC PEPTIDOGLYCAN TRANSGLYCOSYLASE RLPA"/>
    <property type="match status" value="1"/>
</dbReference>
<evidence type="ECO:0000259" key="7">
    <source>
        <dbReference type="Pfam" id="PF03330"/>
    </source>
</evidence>
<comment type="similarity">
    <text evidence="3 4">Belongs to the RlpA family.</text>
</comment>
<evidence type="ECO:0000256" key="1">
    <source>
        <dbReference type="ARBA" id="ARBA00023239"/>
    </source>
</evidence>
<feature type="chain" id="PRO_5031641535" description="Endolytic peptidoglycan transglycosylase RlpA" evidence="6">
    <location>
        <begin position="25"/>
        <end position="384"/>
    </location>
</feature>
<evidence type="ECO:0000256" key="4">
    <source>
        <dbReference type="RuleBase" id="RU003495"/>
    </source>
</evidence>
<name>A0A7W6MUC8_9HYPH</name>
<dbReference type="CDD" id="cd22268">
    <property type="entry name" value="DPBB_RlpA-like"/>
    <property type="match status" value="1"/>
</dbReference>
<dbReference type="HAMAP" id="MF_02071">
    <property type="entry name" value="RlpA"/>
    <property type="match status" value="1"/>
</dbReference>
<feature type="compositionally biased region" description="Low complexity" evidence="5">
    <location>
        <begin position="335"/>
        <end position="349"/>
    </location>
</feature>
<dbReference type="InterPro" id="IPR012997">
    <property type="entry name" value="RplA"/>
</dbReference>
<dbReference type="Pfam" id="PF03330">
    <property type="entry name" value="DPBB_1"/>
    <property type="match status" value="1"/>
</dbReference>
<feature type="signal peptide" evidence="6">
    <location>
        <begin position="1"/>
        <end position="24"/>
    </location>
</feature>
<dbReference type="GO" id="GO:0000270">
    <property type="term" value="P:peptidoglycan metabolic process"/>
    <property type="evidence" value="ECO:0007669"/>
    <property type="project" value="UniProtKB-UniRule"/>
</dbReference>
<keyword evidence="2 3" id="KW-0961">Cell wall biogenesis/degradation</keyword>
<dbReference type="PANTHER" id="PTHR34183">
    <property type="entry name" value="ENDOLYTIC PEPTIDOGLYCAN TRANSGLYCOSYLASE RLPA"/>
    <property type="match status" value="1"/>
</dbReference>
<dbReference type="InterPro" id="IPR036908">
    <property type="entry name" value="RlpA-like_sf"/>
</dbReference>
<keyword evidence="3" id="KW-0472">Membrane</keyword>
<dbReference type="GO" id="GO:0005886">
    <property type="term" value="C:plasma membrane"/>
    <property type="evidence" value="ECO:0007669"/>
    <property type="project" value="UniProtKB-SubCell"/>
</dbReference>